<dbReference type="InterPro" id="IPR044750">
    <property type="entry name" value="C2_SRC2/BAP"/>
</dbReference>
<dbReference type="PANTHER" id="PTHR32246:SF143">
    <property type="entry name" value="CALCIUM-DEPENDENT LIPID-BINDING (CALB DOMAIN) FAMILY PROTEIN"/>
    <property type="match status" value="1"/>
</dbReference>
<evidence type="ECO:0000259" key="2">
    <source>
        <dbReference type="PROSITE" id="PS50004"/>
    </source>
</evidence>
<evidence type="ECO:0000256" key="1">
    <source>
        <dbReference type="SAM" id="MobiDB-lite"/>
    </source>
</evidence>
<name>A0A9D3UJP8_9ROSI</name>
<dbReference type="SMART" id="SM00239">
    <property type="entry name" value="C2"/>
    <property type="match status" value="1"/>
</dbReference>
<feature type="compositionally biased region" description="Polar residues" evidence="1">
    <location>
        <begin position="242"/>
        <end position="252"/>
    </location>
</feature>
<dbReference type="Proteomes" id="UP000828251">
    <property type="component" value="Unassembled WGS sequence"/>
</dbReference>
<feature type="domain" description="C2" evidence="2">
    <location>
        <begin position="1"/>
        <end position="118"/>
    </location>
</feature>
<dbReference type="OrthoDB" id="1909968at2759"/>
<dbReference type="InterPro" id="IPR035892">
    <property type="entry name" value="C2_domain_sf"/>
</dbReference>
<dbReference type="PROSITE" id="PS50004">
    <property type="entry name" value="C2"/>
    <property type="match status" value="1"/>
</dbReference>
<dbReference type="CDD" id="cd04051">
    <property type="entry name" value="C2_SRC2_like"/>
    <property type="match status" value="1"/>
</dbReference>
<dbReference type="SUPFAM" id="SSF49562">
    <property type="entry name" value="C2 domain (Calcium/lipid-binding domain, CaLB)"/>
    <property type="match status" value="1"/>
</dbReference>
<protein>
    <recommendedName>
        <fullName evidence="2">C2 domain-containing protein</fullName>
    </recommendedName>
</protein>
<evidence type="ECO:0000313" key="3">
    <source>
        <dbReference type="EMBL" id="KAH1046540.1"/>
    </source>
</evidence>
<dbReference type="PANTHER" id="PTHR32246">
    <property type="entry name" value="INGRESSION PROTEIN FIC1"/>
    <property type="match status" value="1"/>
</dbReference>
<accession>A0A9D3UJP8</accession>
<proteinExistence type="predicted"/>
<dbReference type="Pfam" id="PF00168">
    <property type="entry name" value="C2"/>
    <property type="match status" value="1"/>
</dbReference>
<sequence length="457" mass="50474">MSVFAPFQLLEINMISAQALEPVCRRKMKTYAVAWVHSERKLSTRIDNQGHTNPTWNDKFVFRVDEEFLHRDTSAVTIEIYAVHWFREIHVGTVRAIVGNLIPPVSQRRNQQEVQLGMRFVALQVWRPSGRPQGILNIGVALLDSSMRSMPLYLQMGSSAVGYRYLMGAEDPFQNSIVNPVSSTRKSNKYQLLVNGLLKPDLRRTKSDSSSILESDLRPPGKSTKRSSIVDGGSMVNGSEIGKNNNKLNSRGSSMVNYIPKKGKSSSMVNRSKGVEKNIKINSRGSSMVNYVFEKTSKKRKPNSATPPGKSPAGKRFTGLGCGAPRKLGGSTIWTDSELGPSPSEVAAAVAKNLQHNRMEEAGSSLVDGWSLHESIEGLRSKLERWRTALPPLYDRGDFPGYLSSEIPTTSTTKHTRNGRRYPCDDWGSFSCFGNICGCAISITCGPGSSGSRKKRL</sequence>
<comment type="caution">
    <text evidence="3">The sequence shown here is derived from an EMBL/GenBank/DDBJ whole genome shotgun (WGS) entry which is preliminary data.</text>
</comment>
<keyword evidence="4" id="KW-1185">Reference proteome</keyword>
<feature type="region of interest" description="Disordered" evidence="1">
    <location>
        <begin position="204"/>
        <end position="252"/>
    </location>
</feature>
<dbReference type="InterPro" id="IPR000008">
    <property type="entry name" value="C2_dom"/>
</dbReference>
<feature type="region of interest" description="Disordered" evidence="1">
    <location>
        <begin position="295"/>
        <end position="322"/>
    </location>
</feature>
<gene>
    <name evidence="3" type="ORF">J1N35_037324</name>
</gene>
<reference evidence="3 4" key="1">
    <citation type="journal article" date="2021" name="Plant Biotechnol. J.">
        <title>Multi-omics assisted identification of the key and species-specific regulatory components of drought-tolerant mechanisms in Gossypium stocksii.</title>
        <authorList>
            <person name="Yu D."/>
            <person name="Ke L."/>
            <person name="Zhang D."/>
            <person name="Wu Y."/>
            <person name="Sun Y."/>
            <person name="Mei J."/>
            <person name="Sun J."/>
            <person name="Sun Y."/>
        </authorList>
    </citation>
    <scope>NUCLEOTIDE SEQUENCE [LARGE SCALE GENOMIC DNA]</scope>
    <source>
        <strain evidence="4">cv. E1</strain>
        <tissue evidence="3">Leaf</tissue>
    </source>
</reference>
<dbReference type="GO" id="GO:0006952">
    <property type="term" value="P:defense response"/>
    <property type="evidence" value="ECO:0007669"/>
    <property type="project" value="InterPro"/>
</dbReference>
<dbReference type="AlphaFoldDB" id="A0A9D3UJP8"/>
<evidence type="ECO:0000313" key="4">
    <source>
        <dbReference type="Proteomes" id="UP000828251"/>
    </source>
</evidence>
<organism evidence="3 4">
    <name type="scientific">Gossypium stocksii</name>
    <dbReference type="NCBI Taxonomy" id="47602"/>
    <lineage>
        <taxon>Eukaryota</taxon>
        <taxon>Viridiplantae</taxon>
        <taxon>Streptophyta</taxon>
        <taxon>Embryophyta</taxon>
        <taxon>Tracheophyta</taxon>
        <taxon>Spermatophyta</taxon>
        <taxon>Magnoliopsida</taxon>
        <taxon>eudicotyledons</taxon>
        <taxon>Gunneridae</taxon>
        <taxon>Pentapetalae</taxon>
        <taxon>rosids</taxon>
        <taxon>malvids</taxon>
        <taxon>Malvales</taxon>
        <taxon>Malvaceae</taxon>
        <taxon>Malvoideae</taxon>
        <taxon>Gossypium</taxon>
    </lineage>
</organism>
<dbReference type="EMBL" id="JAIQCV010000011">
    <property type="protein sequence ID" value="KAH1046540.1"/>
    <property type="molecule type" value="Genomic_DNA"/>
</dbReference>
<dbReference type="Gene3D" id="2.60.40.150">
    <property type="entry name" value="C2 domain"/>
    <property type="match status" value="1"/>
</dbReference>